<evidence type="ECO:0000259" key="7">
    <source>
        <dbReference type="PROSITE" id="PS50850"/>
    </source>
</evidence>
<evidence type="ECO:0000256" key="4">
    <source>
        <dbReference type="ARBA" id="ARBA00022989"/>
    </source>
</evidence>
<dbReference type="Proteomes" id="UP001214043">
    <property type="component" value="Chromosome"/>
</dbReference>
<dbReference type="AlphaFoldDB" id="A0AAE9ZAJ2"/>
<gene>
    <name evidence="8" type="ORF">PUV54_09210</name>
</gene>
<dbReference type="KEGG" id="hfl:PUV54_09210"/>
<dbReference type="InterPro" id="IPR020846">
    <property type="entry name" value="MFS_dom"/>
</dbReference>
<reference evidence="8" key="1">
    <citation type="submission" date="2023-02" db="EMBL/GenBank/DDBJ databases">
        <title>Genome sequence of Hyphococcus flavus.</title>
        <authorList>
            <person name="Rong J.-C."/>
            <person name="Zhao Q."/>
            <person name="Yi M."/>
            <person name="Wu J.-Y."/>
        </authorList>
    </citation>
    <scope>NUCLEOTIDE SEQUENCE</scope>
    <source>
        <strain evidence="8">MCCC 1K03223</strain>
    </source>
</reference>
<evidence type="ECO:0000256" key="3">
    <source>
        <dbReference type="ARBA" id="ARBA00022692"/>
    </source>
</evidence>
<keyword evidence="2" id="KW-0813">Transport</keyword>
<sequence length="456" mass="48075">MTALGSKQAYPPPAQAWRAAIILSVLYTISNVDRQVIGLLLQPIKDDLQVGDTEMGLLGGFAFAIFYTVMGLPIARLADKTSRRAVIFVGVVFWSVATVFCGLARNFTQLFIGRIGVGVGEAALSPASYSLLSDYFPPSKLGRAMSVYVLGAATGFGLAYFAGGALYGYFAGLGSFHIPVVGEIKPWQATFIAVGAPGIALAFLMTLIKEPERRSSCIADVGAHTPTPTQGGALLPFLKGNWKILAMHFAGISGFNIAAYGFNLWLPAHFIREFGWSPAQVGVTFGGYFLILGVASILIAGRLADQVKVGEGRVVSYFRLMALWTLISVPCLASVALVPTAALAMVVLAPCLFLAAGPTVFAPAVLQLIAPNTVRAQVSALYLFVVNIMGIGLGPLLIGLITDFGFGDPAMLKWSISIVCGGGAALAFIFLFAGVRLARRSFQIEDEAGFEGAVAS</sequence>
<dbReference type="GO" id="GO:0016020">
    <property type="term" value="C:membrane"/>
    <property type="evidence" value="ECO:0007669"/>
    <property type="project" value="UniProtKB-SubCell"/>
</dbReference>
<feature type="transmembrane region" description="Helical" evidence="6">
    <location>
        <begin position="244"/>
        <end position="265"/>
    </location>
</feature>
<comment type="subcellular location">
    <subcellularLocation>
        <location evidence="1">Membrane</location>
        <topology evidence="1">Multi-pass membrane protein</topology>
    </subcellularLocation>
</comment>
<dbReference type="PANTHER" id="PTHR23505">
    <property type="entry name" value="SPINSTER"/>
    <property type="match status" value="1"/>
</dbReference>
<dbReference type="GO" id="GO:0022857">
    <property type="term" value="F:transmembrane transporter activity"/>
    <property type="evidence" value="ECO:0007669"/>
    <property type="project" value="InterPro"/>
</dbReference>
<evidence type="ECO:0000256" key="2">
    <source>
        <dbReference type="ARBA" id="ARBA00022448"/>
    </source>
</evidence>
<evidence type="ECO:0000256" key="6">
    <source>
        <dbReference type="SAM" id="Phobius"/>
    </source>
</evidence>
<dbReference type="InterPro" id="IPR011701">
    <property type="entry name" value="MFS"/>
</dbReference>
<dbReference type="PANTHER" id="PTHR23505:SF79">
    <property type="entry name" value="PROTEIN SPINSTER"/>
    <property type="match status" value="1"/>
</dbReference>
<dbReference type="RefSeq" id="WP_274491930.1">
    <property type="nucleotide sequence ID" value="NZ_CP118166.1"/>
</dbReference>
<dbReference type="CDD" id="cd17328">
    <property type="entry name" value="MFS_spinster_like"/>
    <property type="match status" value="1"/>
</dbReference>
<feature type="transmembrane region" description="Helical" evidence="6">
    <location>
        <begin position="343"/>
        <end position="369"/>
    </location>
</feature>
<accession>A0AAE9ZAJ2</accession>
<evidence type="ECO:0000313" key="8">
    <source>
        <dbReference type="EMBL" id="WDI30136.1"/>
    </source>
</evidence>
<evidence type="ECO:0000256" key="1">
    <source>
        <dbReference type="ARBA" id="ARBA00004141"/>
    </source>
</evidence>
<keyword evidence="5 6" id="KW-0472">Membrane</keyword>
<evidence type="ECO:0000256" key="5">
    <source>
        <dbReference type="ARBA" id="ARBA00023136"/>
    </source>
</evidence>
<feature type="transmembrane region" description="Helical" evidence="6">
    <location>
        <begin position="187"/>
        <end position="208"/>
    </location>
</feature>
<dbReference type="SUPFAM" id="SSF103473">
    <property type="entry name" value="MFS general substrate transporter"/>
    <property type="match status" value="1"/>
</dbReference>
<dbReference type="InterPro" id="IPR036259">
    <property type="entry name" value="MFS_trans_sf"/>
</dbReference>
<proteinExistence type="predicted"/>
<feature type="transmembrane region" description="Helical" evidence="6">
    <location>
        <begin position="86"/>
        <end position="105"/>
    </location>
</feature>
<feature type="domain" description="Major facilitator superfamily (MFS) profile" evidence="7">
    <location>
        <begin position="19"/>
        <end position="439"/>
    </location>
</feature>
<feature type="transmembrane region" description="Helical" evidence="6">
    <location>
        <begin position="381"/>
        <end position="402"/>
    </location>
</feature>
<feature type="transmembrane region" description="Helical" evidence="6">
    <location>
        <begin position="414"/>
        <end position="435"/>
    </location>
</feature>
<dbReference type="Pfam" id="PF07690">
    <property type="entry name" value="MFS_1"/>
    <property type="match status" value="1"/>
</dbReference>
<keyword evidence="3 6" id="KW-0812">Transmembrane</keyword>
<feature type="transmembrane region" description="Helical" evidence="6">
    <location>
        <begin position="285"/>
        <end position="304"/>
    </location>
</feature>
<organism evidence="8 9">
    <name type="scientific">Hyphococcus flavus</name>
    <dbReference type="NCBI Taxonomy" id="1866326"/>
    <lineage>
        <taxon>Bacteria</taxon>
        <taxon>Pseudomonadati</taxon>
        <taxon>Pseudomonadota</taxon>
        <taxon>Alphaproteobacteria</taxon>
        <taxon>Parvularculales</taxon>
        <taxon>Parvularculaceae</taxon>
        <taxon>Hyphococcus</taxon>
    </lineage>
</organism>
<dbReference type="PROSITE" id="PS50850">
    <property type="entry name" value="MFS"/>
    <property type="match status" value="1"/>
</dbReference>
<evidence type="ECO:0000313" key="9">
    <source>
        <dbReference type="Proteomes" id="UP001214043"/>
    </source>
</evidence>
<dbReference type="Gene3D" id="1.20.1250.20">
    <property type="entry name" value="MFS general substrate transporter like domains"/>
    <property type="match status" value="2"/>
</dbReference>
<feature type="transmembrane region" description="Helical" evidence="6">
    <location>
        <begin position="55"/>
        <end position="74"/>
    </location>
</feature>
<dbReference type="EMBL" id="CP118166">
    <property type="protein sequence ID" value="WDI30136.1"/>
    <property type="molecule type" value="Genomic_DNA"/>
</dbReference>
<keyword evidence="9" id="KW-1185">Reference proteome</keyword>
<feature type="transmembrane region" description="Helical" evidence="6">
    <location>
        <begin position="316"/>
        <end position="337"/>
    </location>
</feature>
<dbReference type="InterPro" id="IPR044770">
    <property type="entry name" value="MFS_spinster-like"/>
</dbReference>
<feature type="transmembrane region" description="Helical" evidence="6">
    <location>
        <begin position="144"/>
        <end position="167"/>
    </location>
</feature>
<keyword evidence="4 6" id="KW-1133">Transmembrane helix</keyword>
<protein>
    <submittedName>
        <fullName evidence="8">MFS transporter</fullName>
    </submittedName>
</protein>
<name>A0AAE9ZAJ2_9PROT</name>